<gene>
    <name evidence="1" type="ORF">BJ970_005775</name>
</gene>
<proteinExistence type="predicted"/>
<evidence type="ECO:0000313" key="1">
    <source>
        <dbReference type="EMBL" id="MBB5158176.1"/>
    </source>
</evidence>
<dbReference type="RefSeq" id="WP_246471869.1">
    <property type="nucleotide sequence ID" value="NZ_JACHIW010000002.1"/>
</dbReference>
<name>A0A840QCQ6_9PSEU</name>
<evidence type="ECO:0000313" key="2">
    <source>
        <dbReference type="Proteomes" id="UP000584374"/>
    </source>
</evidence>
<keyword evidence="2" id="KW-1185">Reference proteome</keyword>
<organism evidence="1 2">
    <name type="scientific">Saccharopolyspora phatthalungensis</name>
    <dbReference type="NCBI Taxonomy" id="664693"/>
    <lineage>
        <taxon>Bacteria</taxon>
        <taxon>Bacillati</taxon>
        <taxon>Actinomycetota</taxon>
        <taxon>Actinomycetes</taxon>
        <taxon>Pseudonocardiales</taxon>
        <taxon>Pseudonocardiaceae</taxon>
        <taxon>Saccharopolyspora</taxon>
    </lineage>
</organism>
<sequence>MGEATSALGDRLRDPAVPHTVEEIEKVVRGFSMTVEGMATGVGGVTEWLRAAGHAGPLSGYASVMTERLSHIGKELARLAEAIEQAQKRAS</sequence>
<protein>
    <submittedName>
        <fullName evidence="1">Uncharacterized protein</fullName>
    </submittedName>
</protein>
<dbReference type="EMBL" id="JACHIW010000002">
    <property type="protein sequence ID" value="MBB5158176.1"/>
    <property type="molecule type" value="Genomic_DNA"/>
</dbReference>
<reference evidence="1 2" key="1">
    <citation type="submission" date="2020-08" db="EMBL/GenBank/DDBJ databases">
        <title>Sequencing the genomes of 1000 actinobacteria strains.</title>
        <authorList>
            <person name="Klenk H.-P."/>
        </authorList>
    </citation>
    <scope>NUCLEOTIDE SEQUENCE [LARGE SCALE GENOMIC DNA]</scope>
    <source>
        <strain evidence="1 2">DSM 45584</strain>
    </source>
</reference>
<dbReference type="Proteomes" id="UP000584374">
    <property type="component" value="Unassembled WGS sequence"/>
</dbReference>
<accession>A0A840QCQ6</accession>
<comment type="caution">
    <text evidence="1">The sequence shown here is derived from an EMBL/GenBank/DDBJ whole genome shotgun (WGS) entry which is preliminary data.</text>
</comment>
<dbReference type="AlphaFoldDB" id="A0A840QCQ6"/>